<reference evidence="1 2" key="1">
    <citation type="journal article" date="2017" name="Nat. Commun.">
        <title>Genome assembly with in vitro proximity ligation data and whole-genome triplication in lettuce.</title>
        <authorList>
            <person name="Reyes-Chin-Wo S."/>
            <person name="Wang Z."/>
            <person name="Yang X."/>
            <person name="Kozik A."/>
            <person name="Arikit S."/>
            <person name="Song C."/>
            <person name="Xia L."/>
            <person name="Froenicke L."/>
            <person name="Lavelle D.O."/>
            <person name="Truco M.J."/>
            <person name="Xia R."/>
            <person name="Zhu S."/>
            <person name="Xu C."/>
            <person name="Xu H."/>
            <person name="Xu X."/>
            <person name="Cox K."/>
            <person name="Korf I."/>
            <person name="Meyers B.C."/>
            <person name="Michelmore R.W."/>
        </authorList>
    </citation>
    <scope>NUCLEOTIDE SEQUENCE [LARGE SCALE GENOMIC DNA]</scope>
    <source>
        <strain evidence="2">cv. Salinas</strain>
        <tissue evidence="1">Seedlings</tissue>
    </source>
</reference>
<comment type="caution">
    <text evidence="1">The sequence shown here is derived from an EMBL/GenBank/DDBJ whole genome shotgun (WGS) entry which is preliminary data.</text>
</comment>
<accession>A0A9R1UXS0</accession>
<evidence type="ECO:0000313" key="1">
    <source>
        <dbReference type="EMBL" id="KAJ0194730.1"/>
    </source>
</evidence>
<name>A0A9R1UXS0_LACSA</name>
<evidence type="ECO:0000313" key="2">
    <source>
        <dbReference type="Proteomes" id="UP000235145"/>
    </source>
</evidence>
<dbReference type="PANTHER" id="PTHR31973:SF190">
    <property type="entry name" value="MULE TRANSPOSASE DOMAIN-CONTAINING PROTEIN"/>
    <property type="match status" value="1"/>
</dbReference>
<dbReference type="EMBL" id="NBSK02000007">
    <property type="protein sequence ID" value="KAJ0194730.1"/>
    <property type="molecule type" value="Genomic_DNA"/>
</dbReference>
<sequence length="82" mass="10222">MKFYLRGLIPAISQLFPCVEHRYCLRHIHQNMRVKWKLKEYKDHLWRCGTATTVLEFEHCMREFSNYDREECEWLRKIPPKH</sequence>
<proteinExistence type="predicted"/>
<organism evidence="1 2">
    <name type="scientific">Lactuca sativa</name>
    <name type="common">Garden lettuce</name>
    <dbReference type="NCBI Taxonomy" id="4236"/>
    <lineage>
        <taxon>Eukaryota</taxon>
        <taxon>Viridiplantae</taxon>
        <taxon>Streptophyta</taxon>
        <taxon>Embryophyta</taxon>
        <taxon>Tracheophyta</taxon>
        <taxon>Spermatophyta</taxon>
        <taxon>Magnoliopsida</taxon>
        <taxon>eudicotyledons</taxon>
        <taxon>Gunneridae</taxon>
        <taxon>Pentapetalae</taxon>
        <taxon>asterids</taxon>
        <taxon>campanulids</taxon>
        <taxon>Asterales</taxon>
        <taxon>Asteraceae</taxon>
        <taxon>Cichorioideae</taxon>
        <taxon>Cichorieae</taxon>
        <taxon>Lactucinae</taxon>
        <taxon>Lactuca</taxon>
    </lineage>
</organism>
<protein>
    <recommendedName>
        <fullName evidence="3">MULE transposase domain-containing protein</fullName>
    </recommendedName>
</protein>
<gene>
    <name evidence="1" type="ORF">LSAT_V11C700387100</name>
</gene>
<dbReference type="Proteomes" id="UP000235145">
    <property type="component" value="Unassembled WGS sequence"/>
</dbReference>
<keyword evidence="2" id="KW-1185">Reference proteome</keyword>
<evidence type="ECO:0008006" key="3">
    <source>
        <dbReference type="Google" id="ProtNLM"/>
    </source>
</evidence>
<dbReference type="PANTHER" id="PTHR31973">
    <property type="entry name" value="POLYPROTEIN, PUTATIVE-RELATED"/>
    <property type="match status" value="1"/>
</dbReference>
<dbReference type="AlphaFoldDB" id="A0A9R1UXS0"/>